<dbReference type="Proteomes" id="UP000029867">
    <property type="component" value="Unassembled WGS sequence"/>
</dbReference>
<dbReference type="SUPFAM" id="SSF52540">
    <property type="entry name" value="P-loop containing nucleoside triphosphate hydrolases"/>
    <property type="match status" value="1"/>
</dbReference>
<comment type="caution">
    <text evidence="3">The sequence shown here is derived from an EMBL/GenBank/DDBJ whole genome shotgun (WGS) entry which is preliminary data.</text>
</comment>
<dbReference type="PANTHER" id="PTHR23389">
    <property type="entry name" value="CHROMOSOME TRANSMISSION FIDELITY FACTOR 18"/>
    <property type="match status" value="1"/>
</dbReference>
<dbReference type="Pfam" id="PF00004">
    <property type="entry name" value="AAA"/>
    <property type="match status" value="1"/>
</dbReference>
<dbReference type="GO" id="GO:0005524">
    <property type="term" value="F:ATP binding"/>
    <property type="evidence" value="ECO:0007669"/>
    <property type="project" value="InterPro"/>
</dbReference>
<evidence type="ECO:0000313" key="3">
    <source>
        <dbReference type="EMBL" id="KGK39934.1"/>
    </source>
</evidence>
<dbReference type="GO" id="GO:0003677">
    <property type="term" value="F:DNA binding"/>
    <property type="evidence" value="ECO:0007669"/>
    <property type="project" value="TreeGrafter"/>
</dbReference>
<dbReference type="VEuPathDB" id="FungiDB:C5L36_0A01400"/>
<dbReference type="GO" id="GO:0005634">
    <property type="term" value="C:nucleus"/>
    <property type="evidence" value="ECO:0007669"/>
    <property type="project" value="TreeGrafter"/>
</dbReference>
<reference evidence="4" key="1">
    <citation type="journal article" date="2014" name="Microb. Cell Fact.">
        <title>Exploiting Issatchenkia orientalis SD108 for succinic acid production.</title>
        <authorList>
            <person name="Xiao H."/>
            <person name="Shao Z."/>
            <person name="Jiang Y."/>
            <person name="Dole S."/>
            <person name="Zhao H."/>
        </authorList>
    </citation>
    <scope>NUCLEOTIDE SEQUENCE [LARGE SCALE GENOMIC DNA]</scope>
    <source>
        <strain evidence="4">SD108</strain>
    </source>
</reference>
<dbReference type="InterPro" id="IPR027417">
    <property type="entry name" value="P-loop_NTPase"/>
</dbReference>
<dbReference type="InterPro" id="IPR003593">
    <property type="entry name" value="AAA+_ATPase"/>
</dbReference>
<dbReference type="SMART" id="SM00382">
    <property type="entry name" value="AAA"/>
    <property type="match status" value="1"/>
</dbReference>
<dbReference type="EMBL" id="JQFK01000005">
    <property type="protein sequence ID" value="KGK39934.1"/>
    <property type="molecule type" value="Genomic_DNA"/>
</dbReference>
<dbReference type="Gene3D" id="3.40.50.300">
    <property type="entry name" value="P-loop containing nucleotide triphosphate hydrolases"/>
    <property type="match status" value="1"/>
</dbReference>
<organism evidence="3 4">
    <name type="scientific">Pichia kudriavzevii</name>
    <name type="common">Yeast</name>
    <name type="synonym">Issatchenkia orientalis</name>
    <dbReference type="NCBI Taxonomy" id="4909"/>
    <lineage>
        <taxon>Eukaryota</taxon>
        <taxon>Fungi</taxon>
        <taxon>Dikarya</taxon>
        <taxon>Ascomycota</taxon>
        <taxon>Saccharomycotina</taxon>
        <taxon>Pichiomycetes</taxon>
        <taxon>Pichiales</taxon>
        <taxon>Pichiaceae</taxon>
        <taxon>Pichia</taxon>
    </lineage>
</organism>
<gene>
    <name evidence="3" type="ORF">JL09_g930</name>
</gene>
<dbReference type="HOGENOM" id="CLU_453455_0_0_1"/>
<keyword evidence="1" id="KW-0235">DNA replication</keyword>
<feature type="domain" description="AAA+ ATPase" evidence="2">
    <location>
        <begin position="295"/>
        <end position="413"/>
    </location>
</feature>
<dbReference type="InterPro" id="IPR003959">
    <property type="entry name" value="ATPase_AAA_core"/>
</dbReference>
<dbReference type="PANTHER" id="PTHR23389:SF6">
    <property type="entry name" value="REPLICATION FACTOR C SUBUNIT 1"/>
    <property type="match status" value="1"/>
</dbReference>
<proteinExistence type="predicted"/>
<sequence length="602" mass="69732">MKKLTAAQLLLGYKDKDPMKSESEIITPSTSRNVNKVNALSLLTGNFSKHQNRKQTKKPRTSTRPSFFVTLRYSKRERVHAKNTSHPFFLEVKDKLKRQKLAPKLTIEKQLELPWLTRDQFINKNIDPIEEELLRRPLIVEIPNQKKSQPSLPVIEPSEFSLFVVSSLLKETRNDRPTCNITKTSILPSDEIFQKYQHLQFDNRFTKFFQNDYRSNTSNNTVSQWCDLYRPTCHSENLQKEYISSDIFNWISNAFLTLKSVDSNKRMLKLKRGANSTKDDFIVYSSDDDGDSKEDVPCLILEGPVGCGKTTLVYSIIEQLNGHVFEFSSNESRSKKNLEFRLNQIGTTTNLEQSNSIILFDDVDLINEDDKDFWSCVTNLLACSYRPVVLTTTSLKAIPDRIINESTIYTLESISELDLSHYIDFIALSRGLRLDNAIIDRFSKLSLRSAIMQLQFFSYTIPTQNSNVGLIDVTKNETNTKRKKIKLLSRLKKLSYESDIAYFTNTIKVKPLRDDFNEDKNSCLEFYSSKYFTHGKRSKSCRYSSGENYNKRHPTNVFTYLPKSTLAAEVLPFISEMANKEQERIENNQPRLFDIFPMDVFQ</sequence>
<evidence type="ECO:0000259" key="2">
    <source>
        <dbReference type="SMART" id="SM00382"/>
    </source>
</evidence>
<name>A0A099P6S4_PICKU</name>
<dbReference type="CDD" id="cd00009">
    <property type="entry name" value="AAA"/>
    <property type="match status" value="1"/>
</dbReference>
<evidence type="ECO:0000256" key="1">
    <source>
        <dbReference type="ARBA" id="ARBA00022705"/>
    </source>
</evidence>
<dbReference type="GO" id="GO:0006260">
    <property type="term" value="P:DNA replication"/>
    <property type="evidence" value="ECO:0007669"/>
    <property type="project" value="UniProtKB-KW"/>
</dbReference>
<dbReference type="GO" id="GO:0016887">
    <property type="term" value="F:ATP hydrolysis activity"/>
    <property type="evidence" value="ECO:0007669"/>
    <property type="project" value="InterPro"/>
</dbReference>
<dbReference type="eggNOG" id="KOG1968">
    <property type="taxonomic scope" value="Eukaryota"/>
</dbReference>
<protein>
    <recommendedName>
        <fullName evidence="2">AAA+ ATPase domain-containing protein</fullName>
    </recommendedName>
</protein>
<dbReference type="AlphaFoldDB" id="A0A099P6S4"/>
<evidence type="ECO:0000313" key="4">
    <source>
        <dbReference type="Proteomes" id="UP000029867"/>
    </source>
</evidence>
<accession>A0A099P6S4</accession>